<name>A0AAW1MK79_POPJA</name>
<reference evidence="2 3" key="1">
    <citation type="journal article" date="2024" name="BMC Genomics">
        <title>De novo assembly and annotation of Popillia japonica's genome with initial clues to its potential as an invasive pest.</title>
        <authorList>
            <person name="Cucini C."/>
            <person name="Boschi S."/>
            <person name="Funari R."/>
            <person name="Cardaioli E."/>
            <person name="Iannotti N."/>
            <person name="Marturano G."/>
            <person name="Paoli F."/>
            <person name="Bruttini M."/>
            <person name="Carapelli A."/>
            <person name="Frati F."/>
            <person name="Nardi F."/>
        </authorList>
    </citation>
    <scope>NUCLEOTIDE SEQUENCE [LARGE SCALE GENOMIC DNA]</scope>
    <source>
        <strain evidence="2">DMR45628</strain>
    </source>
</reference>
<comment type="caution">
    <text evidence="2">The sequence shown here is derived from an EMBL/GenBank/DDBJ whole genome shotgun (WGS) entry which is preliminary data.</text>
</comment>
<feature type="coiled-coil region" evidence="1">
    <location>
        <begin position="65"/>
        <end position="92"/>
    </location>
</feature>
<sequence length="127" mass="15135">MLKHTDFTMIPTMNFLEVEMLNLQKTLFLEEELLNWKLTQYIVTDETKEVSIPIPTEEGLEFLENQNYKKDDLNINQQIENEEENAENVEEVDIPRKTKNGRMIRNSTWLEDYEVKETQKTKSPKPI</sequence>
<dbReference type="EMBL" id="JASPKY010000040">
    <property type="protein sequence ID" value="KAK9746423.1"/>
    <property type="molecule type" value="Genomic_DNA"/>
</dbReference>
<organism evidence="2 3">
    <name type="scientific">Popillia japonica</name>
    <name type="common">Japanese beetle</name>
    <dbReference type="NCBI Taxonomy" id="7064"/>
    <lineage>
        <taxon>Eukaryota</taxon>
        <taxon>Metazoa</taxon>
        <taxon>Ecdysozoa</taxon>
        <taxon>Arthropoda</taxon>
        <taxon>Hexapoda</taxon>
        <taxon>Insecta</taxon>
        <taxon>Pterygota</taxon>
        <taxon>Neoptera</taxon>
        <taxon>Endopterygota</taxon>
        <taxon>Coleoptera</taxon>
        <taxon>Polyphaga</taxon>
        <taxon>Scarabaeiformia</taxon>
        <taxon>Scarabaeidae</taxon>
        <taxon>Rutelinae</taxon>
        <taxon>Popillia</taxon>
    </lineage>
</organism>
<dbReference type="AlphaFoldDB" id="A0AAW1MK79"/>
<protein>
    <submittedName>
        <fullName evidence="2">Uncharacterized protein</fullName>
    </submittedName>
</protein>
<evidence type="ECO:0000256" key="1">
    <source>
        <dbReference type="SAM" id="Coils"/>
    </source>
</evidence>
<keyword evidence="1" id="KW-0175">Coiled coil</keyword>
<evidence type="ECO:0000313" key="2">
    <source>
        <dbReference type="EMBL" id="KAK9746423.1"/>
    </source>
</evidence>
<gene>
    <name evidence="2" type="ORF">QE152_g6134</name>
</gene>
<evidence type="ECO:0000313" key="3">
    <source>
        <dbReference type="Proteomes" id="UP001458880"/>
    </source>
</evidence>
<keyword evidence="3" id="KW-1185">Reference proteome</keyword>
<proteinExistence type="predicted"/>
<dbReference type="Proteomes" id="UP001458880">
    <property type="component" value="Unassembled WGS sequence"/>
</dbReference>
<accession>A0AAW1MK79</accession>